<evidence type="ECO:0000256" key="1">
    <source>
        <dbReference type="ARBA" id="ARBA00004141"/>
    </source>
</evidence>
<keyword evidence="2 5" id="KW-0812">Transmembrane</keyword>
<evidence type="ECO:0000259" key="6">
    <source>
        <dbReference type="Pfam" id="PF07782"/>
    </source>
</evidence>
<evidence type="ECO:0000313" key="8">
    <source>
        <dbReference type="WBParaSite" id="Minc3s03095g32753"/>
    </source>
</evidence>
<protein>
    <submittedName>
        <fullName evidence="8">Dendritic cell-specific transmembrane protein-like domain-containing protein</fullName>
    </submittedName>
</protein>
<dbReference type="Pfam" id="PF07782">
    <property type="entry name" value="DC_STAMP"/>
    <property type="match status" value="1"/>
</dbReference>
<evidence type="ECO:0000256" key="5">
    <source>
        <dbReference type="SAM" id="Phobius"/>
    </source>
</evidence>
<dbReference type="AlphaFoldDB" id="A0A914N2I4"/>
<dbReference type="WBParaSite" id="Minc3s03095g32753">
    <property type="protein sequence ID" value="Minc3s03095g32753"/>
    <property type="gene ID" value="Minc3s03095g32753"/>
</dbReference>
<reference evidence="8" key="1">
    <citation type="submission" date="2022-11" db="UniProtKB">
        <authorList>
            <consortium name="WormBaseParasite"/>
        </authorList>
    </citation>
    <scope>IDENTIFICATION</scope>
</reference>
<name>A0A914N2I4_MELIC</name>
<organism evidence="7 8">
    <name type="scientific">Meloidogyne incognita</name>
    <name type="common">Southern root-knot nematode worm</name>
    <name type="synonym">Oxyuris incognita</name>
    <dbReference type="NCBI Taxonomy" id="6306"/>
    <lineage>
        <taxon>Eukaryota</taxon>
        <taxon>Metazoa</taxon>
        <taxon>Ecdysozoa</taxon>
        <taxon>Nematoda</taxon>
        <taxon>Chromadorea</taxon>
        <taxon>Rhabditida</taxon>
        <taxon>Tylenchina</taxon>
        <taxon>Tylenchomorpha</taxon>
        <taxon>Tylenchoidea</taxon>
        <taxon>Meloidogynidae</taxon>
        <taxon>Meloidogyninae</taxon>
        <taxon>Meloidogyne</taxon>
        <taxon>Meloidogyne incognita group</taxon>
    </lineage>
</organism>
<dbReference type="GO" id="GO:0016020">
    <property type="term" value="C:membrane"/>
    <property type="evidence" value="ECO:0007669"/>
    <property type="project" value="UniProtKB-SubCell"/>
</dbReference>
<dbReference type="PANTHER" id="PTHR21041">
    <property type="entry name" value="DENDRITIC CELL-SPECIFIC TRANSMEMBRANE PROTEIN"/>
    <property type="match status" value="1"/>
</dbReference>
<feature type="transmembrane region" description="Helical" evidence="5">
    <location>
        <begin position="64"/>
        <end position="85"/>
    </location>
</feature>
<proteinExistence type="predicted"/>
<sequence length="236" mass="28436">MNYLNDIEYKNYFTTPYFWHIDSKRRREGKVFLWPLRKEEIKFNNLISPFGLPRSDEIRKMTKAFVRWIVLLFVVIAIVMLDYYYNRMLEIVIEHGKMLSEQTSYSHLNIKVDGEGVVANLLKEILNFNYTGYLKEELTNEKCLKNASSKPDWFYNFHSLFLPVFLILLLMVFFNFVVQRFVFLVVMGMIFPYRSKARVIHLYNKLLLARINMDKLNEAKKIEEKKENKKKIEEKK</sequence>
<dbReference type="PANTHER" id="PTHR21041:SF17">
    <property type="entry name" value="E3 UBIQUITIN-PROTEIN LIGASE DCST1"/>
    <property type="match status" value="1"/>
</dbReference>
<dbReference type="InterPro" id="IPR051856">
    <property type="entry name" value="CSR-E3_Ligase_Protein"/>
</dbReference>
<keyword evidence="4 5" id="KW-0472">Membrane</keyword>
<evidence type="ECO:0000256" key="4">
    <source>
        <dbReference type="ARBA" id="ARBA00023136"/>
    </source>
</evidence>
<evidence type="ECO:0000256" key="2">
    <source>
        <dbReference type="ARBA" id="ARBA00022692"/>
    </source>
</evidence>
<dbReference type="InterPro" id="IPR012858">
    <property type="entry name" value="DC_STAMP-like"/>
</dbReference>
<evidence type="ECO:0000313" key="7">
    <source>
        <dbReference type="Proteomes" id="UP000887563"/>
    </source>
</evidence>
<feature type="transmembrane region" description="Helical" evidence="5">
    <location>
        <begin position="160"/>
        <end position="191"/>
    </location>
</feature>
<feature type="domain" description="Dendritic cell-specific transmembrane protein-like" evidence="6">
    <location>
        <begin position="9"/>
        <end position="203"/>
    </location>
</feature>
<dbReference type="Proteomes" id="UP000887563">
    <property type="component" value="Unplaced"/>
</dbReference>
<accession>A0A914N2I4</accession>
<keyword evidence="7" id="KW-1185">Reference proteome</keyword>
<keyword evidence="3 5" id="KW-1133">Transmembrane helix</keyword>
<evidence type="ECO:0000256" key="3">
    <source>
        <dbReference type="ARBA" id="ARBA00022989"/>
    </source>
</evidence>
<comment type="subcellular location">
    <subcellularLocation>
        <location evidence="1">Membrane</location>
        <topology evidence="1">Multi-pass membrane protein</topology>
    </subcellularLocation>
</comment>